<gene>
    <name evidence="2" type="ORF">DYY88_04700</name>
</gene>
<feature type="region of interest" description="Disordered" evidence="1">
    <location>
        <begin position="138"/>
        <end position="165"/>
    </location>
</feature>
<reference evidence="2 3" key="1">
    <citation type="submission" date="2018-11" db="EMBL/GenBank/DDBJ databases">
        <title>Whole genome sequencing of an environmental sample.</title>
        <authorList>
            <person name="Sarangi A.N."/>
            <person name="Singh D."/>
            <person name="Tripathy S."/>
        </authorList>
    </citation>
    <scope>NUCLEOTIDE SEQUENCE [LARGE SCALE GENOMIC DNA]</scope>
    <source>
        <strain evidence="2 3">Lakshadweep</strain>
    </source>
</reference>
<organism evidence="2 3">
    <name type="scientific">Leptolyngbya iicbica LK</name>
    <dbReference type="NCBI Taxonomy" id="2294035"/>
    <lineage>
        <taxon>Bacteria</taxon>
        <taxon>Bacillati</taxon>
        <taxon>Cyanobacteriota</taxon>
        <taxon>Cyanophyceae</taxon>
        <taxon>Leptolyngbyales</taxon>
        <taxon>Leptolyngbyaceae</taxon>
        <taxon>Leptolyngbya group</taxon>
        <taxon>Leptolyngbya</taxon>
        <taxon>Leptolyngbya iicbica</taxon>
    </lineage>
</organism>
<name>A0A4Q7EGX8_9CYAN</name>
<keyword evidence="3" id="KW-1185">Reference proteome</keyword>
<dbReference type="PROSITE" id="PS51257">
    <property type="entry name" value="PROKAR_LIPOPROTEIN"/>
    <property type="match status" value="1"/>
</dbReference>
<feature type="compositionally biased region" description="Low complexity" evidence="1">
    <location>
        <begin position="139"/>
        <end position="157"/>
    </location>
</feature>
<evidence type="ECO:0008006" key="4">
    <source>
        <dbReference type="Google" id="ProtNLM"/>
    </source>
</evidence>
<dbReference type="Proteomes" id="UP000292459">
    <property type="component" value="Unassembled WGS sequence"/>
</dbReference>
<protein>
    <recommendedName>
        <fullName evidence="4">Bacterial OB-fold domain-containing protein</fullName>
    </recommendedName>
</protein>
<proteinExistence type="predicted"/>
<evidence type="ECO:0000256" key="1">
    <source>
        <dbReference type="SAM" id="MobiDB-lite"/>
    </source>
</evidence>
<evidence type="ECO:0000313" key="3">
    <source>
        <dbReference type="Proteomes" id="UP000292459"/>
    </source>
</evidence>
<dbReference type="EMBL" id="QVFV01000001">
    <property type="protein sequence ID" value="RZM82542.1"/>
    <property type="molecule type" value="Genomic_DNA"/>
</dbReference>
<dbReference type="AlphaFoldDB" id="A0A4Q7EGX8"/>
<comment type="caution">
    <text evidence="2">The sequence shown here is derived from an EMBL/GenBank/DDBJ whole genome shotgun (WGS) entry which is preliminary data.</text>
</comment>
<accession>A0A4Q7EGX8</accession>
<sequence>MARLTRRLQGWIGGLTAGVAVGCSSAATLPGQPESAGVHLPSGIAQLVRPTVAIQSLTAEQTNETVHIEGTVVQQAPLLTGGLYQVQDDSGTVWVLSNESVPAVAATVNVVGIVEVEAIAVEGIDISDFYLRETSRTLTAPDTPAAATDEAAPNPDESPALDDAG</sequence>
<evidence type="ECO:0000313" key="2">
    <source>
        <dbReference type="EMBL" id="RZM82542.1"/>
    </source>
</evidence>
<dbReference type="OrthoDB" id="495371at2"/>